<protein>
    <submittedName>
        <fullName evidence="2">Uncharacterized protein</fullName>
    </submittedName>
</protein>
<feature type="region of interest" description="Disordered" evidence="1">
    <location>
        <begin position="1"/>
        <end position="51"/>
    </location>
</feature>
<proteinExistence type="predicted"/>
<feature type="compositionally biased region" description="Basic and acidic residues" evidence="1">
    <location>
        <begin position="1"/>
        <end position="12"/>
    </location>
</feature>
<sequence>MGDKISGRDHRMFPHINGCRRGRNSHAADKRQALDTPDTPPSNTGQGVTDPTLAPVDIILCGFSRGTQGDIPAADGGLTDGDVGFVVIDVGKSDGGKVFKHVRRDNTDVTIVDQAIGIVIGHAGGFCTQHGTAIDGDVLPFDGDIPRFTRRIRADGGPTDMDCFRSERDINTG</sequence>
<reference evidence="2 3" key="1">
    <citation type="submission" date="2021-02" db="EMBL/GenBank/DDBJ databases">
        <title>Complete genome of Desulfoluna sp. strain ASN36.</title>
        <authorList>
            <person name="Takahashi A."/>
            <person name="Kojima H."/>
            <person name="Fukui M."/>
        </authorList>
    </citation>
    <scope>NUCLEOTIDE SEQUENCE [LARGE SCALE GENOMIC DNA]</scope>
    <source>
        <strain evidence="2 3">ASN36</strain>
    </source>
</reference>
<dbReference type="Proteomes" id="UP001320148">
    <property type="component" value="Chromosome"/>
</dbReference>
<keyword evidence="3" id="KW-1185">Reference proteome</keyword>
<gene>
    <name evidence="2" type="ORF">DSLASN_18140</name>
</gene>
<name>A0ABM7PG83_9BACT</name>
<organism evidence="2 3">
    <name type="scientific">Desulfoluna limicola</name>
    <dbReference type="NCBI Taxonomy" id="2810562"/>
    <lineage>
        <taxon>Bacteria</taxon>
        <taxon>Pseudomonadati</taxon>
        <taxon>Thermodesulfobacteriota</taxon>
        <taxon>Desulfobacteria</taxon>
        <taxon>Desulfobacterales</taxon>
        <taxon>Desulfolunaceae</taxon>
        <taxon>Desulfoluna</taxon>
    </lineage>
</organism>
<dbReference type="EMBL" id="AP024488">
    <property type="protein sequence ID" value="BCS96182.1"/>
    <property type="molecule type" value="Genomic_DNA"/>
</dbReference>
<evidence type="ECO:0000313" key="2">
    <source>
        <dbReference type="EMBL" id="BCS96182.1"/>
    </source>
</evidence>
<evidence type="ECO:0000256" key="1">
    <source>
        <dbReference type="SAM" id="MobiDB-lite"/>
    </source>
</evidence>
<evidence type="ECO:0000313" key="3">
    <source>
        <dbReference type="Proteomes" id="UP001320148"/>
    </source>
</evidence>
<accession>A0ABM7PG83</accession>